<keyword evidence="4" id="KW-0328">Glycosyltransferase</keyword>
<feature type="transmembrane region" description="Helical" evidence="12">
    <location>
        <begin position="462"/>
        <end position="482"/>
    </location>
</feature>
<accession>A0AAE9WC16</accession>
<protein>
    <recommendedName>
        <fullName evidence="3">1,3-beta-glucan synthase</fullName>
        <ecNumber evidence="3">2.4.1.34</ecNumber>
    </recommendedName>
    <alternativeName>
        <fullName evidence="9">1,3-beta-D-glucan-UDP glucosyltransferase</fullName>
    </alternativeName>
</protein>
<feature type="compositionally biased region" description="Polar residues" evidence="11">
    <location>
        <begin position="75"/>
        <end position="87"/>
    </location>
</feature>
<evidence type="ECO:0000313" key="15">
    <source>
        <dbReference type="Proteomes" id="UP001212411"/>
    </source>
</evidence>
<dbReference type="GO" id="GO:0006075">
    <property type="term" value="P:(1-&gt;3)-beta-D-glucan biosynthetic process"/>
    <property type="evidence" value="ECO:0007669"/>
    <property type="project" value="InterPro"/>
</dbReference>
<dbReference type="PANTHER" id="PTHR12741">
    <property type="entry name" value="LYST-INTERACTING PROTEIN LIP5 DOPAMINE RESPONSIVE PROTEIN DRG-1"/>
    <property type="match status" value="1"/>
</dbReference>
<evidence type="ECO:0000256" key="9">
    <source>
        <dbReference type="ARBA" id="ARBA00031935"/>
    </source>
</evidence>
<evidence type="ECO:0000256" key="6">
    <source>
        <dbReference type="ARBA" id="ARBA00022692"/>
    </source>
</evidence>
<name>A0AAE9WC16_9SCHI</name>
<keyword evidence="6 12" id="KW-0812">Transmembrane</keyword>
<comment type="similarity">
    <text evidence="2">Belongs to the glycosyltransferase 48 family.</text>
</comment>
<feature type="transmembrane region" description="Helical" evidence="12">
    <location>
        <begin position="1527"/>
        <end position="1548"/>
    </location>
</feature>
<dbReference type="Proteomes" id="UP001212411">
    <property type="component" value="Chromosome 2"/>
</dbReference>
<evidence type="ECO:0000256" key="7">
    <source>
        <dbReference type="ARBA" id="ARBA00022989"/>
    </source>
</evidence>
<dbReference type="GeneID" id="80877093"/>
<dbReference type="Pfam" id="PF02364">
    <property type="entry name" value="Glucan_synthase"/>
    <property type="match status" value="1"/>
</dbReference>
<proteinExistence type="inferred from homology"/>
<dbReference type="InterPro" id="IPR003440">
    <property type="entry name" value="Glyco_trans_48_dom"/>
</dbReference>
<evidence type="ECO:0000256" key="1">
    <source>
        <dbReference type="ARBA" id="ARBA00004141"/>
    </source>
</evidence>
<dbReference type="EC" id="2.4.1.34" evidence="3"/>
<keyword evidence="7 12" id="KW-1133">Transmembrane helix</keyword>
<feature type="transmembrane region" description="Helical" evidence="12">
    <location>
        <begin position="1438"/>
        <end position="1456"/>
    </location>
</feature>
<dbReference type="KEGG" id="som:SOMG_03615"/>
<dbReference type="GO" id="GO:0051278">
    <property type="term" value="P:fungal-type cell wall polysaccharide biosynthetic process"/>
    <property type="evidence" value="ECO:0007669"/>
    <property type="project" value="TreeGrafter"/>
</dbReference>
<feature type="transmembrane region" description="Helical" evidence="12">
    <location>
        <begin position="1605"/>
        <end position="1629"/>
    </location>
</feature>
<dbReference type="Pfam" id="PF23605">
    <property type="entry name" value="FKS1_dom2"/>
    <property type="match status" value="1"/>
</dbReference>
<feature type="compositionally biased region" description="Polar residues" evidence="11">
    <location>
        <begin position="10"/>
        <end position="29"/>
    </location>
</feature>
<evidence type="ECO:0000256" key="8">
    <source>
        <dbReference type="ARBA" id="ARBA00023136"/>
    </source>
</evidence>
<evidence type="ECO:0000256" key="4">
    <source>
        <dbReference type="ARBA" id="ARBA00022676"/>
    </source>
</evidence>
<dbReference type="InterPro" id="IPR056261">
    <property type="entry name" value="FKS1-like_dom2"/>
</dbReference>
<feature type="transmembrane region" description="Helical" evidence="12">
    <location>
        <begin position="589"/>
        <end position="611"/>
    </location>
</feature>
<feature type="transmembrane region" description="Helical" evidence="12">
    <location>
        <begin position="534"/>
        <end position="552"/>
    </location>
</feature>
<feature type="transmembrane region" description="Helical" evidence="12">
    <location>
        <begin position="1568"/>
        <end position="1593"/>
    </location>
</feature>
<feature type="domain" description="1,3-beta-glucan synthase component FKS1-like" evidence="13">
    <location>
        <begin position="268"/>
        <end position="380"/>
    </location>
</feature>
<gene>
    <name evidence="14" type="primary">bgs3</name>
    <name evidence="14" type="ORF">SOMG_03615</name>
</gene>
<feature type="transmembrane region" description="Helical" evidence="12">
    <location>
        <begin position="414"/>
        <end position="436"/>
    </location>
</feature>
<feature type="region of interest" description="Disordered" evidence="11">
    <location>
        <begin position="67"/>
        <end position="87"/>
    </location>
</feature>
<evidence type="ECO:0000256" key="3">
    <source>
        <dbReference type="ARBA" id="ARBA00012589"/>
    </source>
</evidence>
<evidence type="ECO:0000313" key="14">
    <source>
        <dbReference type="EMBL" id="WBW73469.1"/>
    </source>
</evidence>
<evidence type="ECO:0000256" key="10">
    <source>
        <dbReference type="ARBA" id="ARBA00047777"/>
    </source>
</evidence>
<dbReference type="InterPro" id="IPR026899">
    <property type="entry name" value="FKS1-like_dom1"/>
</dbReference>
<feature type="transmembrane region" description="Helical" evidence="12">
    <location>
        <begin position="1258"/>
        <end position="1283"/>
    </location>
</feature>
<evidence type="ECO:0000259" key="13">
    <source>
        <dbReference type="SMART" id="SM01205"/>
    </source>
</evidence>
<feature type="transmembrane region" description="Helical" evidence="12">
    <location>
        <begin position="1722"/>
        <end position="1741"/>
    </location>
</feature>
<evidence type="ECO:0000256" key="2">
    <source>
        <dbReference type="ARBA" id="ARBA00009040"/>
    </source>
</evidence>
<dbReference type="EMBL" id="CP115612">
    <property type="protein sequence ID" value="WBW73469.1"/>
    <property type="molecule type" value="Genomic_DNA"/>
</dbReference>
<keyword evidence="8 12" id="KW-0472">Membrane</keyword>
<dbReference type="GO" id="GO:0003843">
    <property type="term" value="F:1,3-beta-D-glucan synthase activity"/>
    <property type="evidence" value="ECO:0007669"/>
    <property type="project" value="UniProtKB-EC"/>
</dbReference>
<reference evidence="14 15" key="1">
    <citation type="journal article" date="2023" name="G3 (Bethesda)">
        <title>A high-quality reference genome for the fission yeast Schizosaccharomyces osmophilus.</title>
        <authorList>
            <person name="Jia G.S."/>
            <person name="Zhang W.C."/>
            <person name="Liang Y."/>
            <person name="Liu X.H."/>
            <person name="Rhind N."/>
            <person name="Pidoux A."/>
            <person name="Brysch-Herzberg M."/>
            <person name="Du L.L."/>
        </authorList>
    </citation>
    <scope>NUCLEOTIDE SEQUENCE [LARGE SCALE GENOMIC DNA]</scope>
    <source>
        <strain evidence="14 15">CBS 15793</strain>
    </source>
</reference>
<dbReference type="RefSeq" id="XP_056037712.1">
    <property type="nucleotide sequence ID" value="XM_056182404.1"/>
</dbReference>
<organism evidence="14 15">
    <name type="scientific">Schizosaccharomyces osmophilus</name>
    <dbReference type="NCBI Taxonomy" id="2545709"/>
    <lineage>
        <taxon>Eukaryota</taxon>
        <taxon>Fungi</taxon>
        <taxon>Dikarya</taxon>
        <taxon>Ascomycota</taxon>
        <taxon>Taphrinomycotina</taxon>
        <taxon>Schizosaccharomycetes</taxon>
        <taxon>Schizosaccharomycetales</taxon>
        <taxon>Schizosaccharomycetaceae</taxon>
        <taxon>Schizosaccharomyces</taxon>
    </lineage>
</organism>
<sequence>MYPYQRSEEFSASSTNGAGEETPINSNYGSEAYYGGRHTLSPHVNPFMNEHEQEDAYSDILEEAPNEEAVYNSPERPSSSEEFVSQDESNVSAGSSYMFPYNRGHPLAKRHDSIMVDEFGHEYIVEGESIASTDEAIDYDALYASWTADNKAPILALDIENIFIELAMKLGFQWDSMRNMFDYLMVMLDSRSSRMAPQDALLSVHADYIGGPHANFKKWYFASRMDQFDFASGVPSFISRDPSNQSPVSDLSAVNALWISRMDDLSSYERVEQLALYLLCWGEANNVRFMPECLCFIYKLAYDYLISPQYKEQKDPAPKDYYLDHCITPFYNLLHDQQYEIRNQKYVRKEKDHAETIGYDDVNQMFWHASGIKRIKLLDGSGIMKALPSARIHLLDQVQWSRICYKSYRESRTWLHFITNFNRIWILHLCVFWYFTVHNSPTIYTRNFHYLENTQPSRAAKWSAPALAGAVASFINFLALLLEGYFVPRRSPGAQTVLPRLIFVAILLALNIIPAVFIFGFSNDRQQHYKSREIVGYVHFFFSIACVAYQTFVPLSGLLGPRFNFRGSRKYLANKYFTNNIVTLPWRRFLLSVCLWVTVFVAKFVESYYFLTLSVRDPIRFLQKMKPYDCSDYLIGSALCRYQPKFLLSLVYLTDLVLFFLDTYLWYMLISTIFSIGYSFSIGAAIWTPWRVLYSNLPRRIYFNLLSAKSLSTDFKPKIYVGQIWNSVMISMYREHLLSLEHLRGLLYEQVGSEYFGKQTFQSPKFFMESAKGKSTRNKYFLATSEAERRISFFSQSLSANLPEAMPVPKMPSFTVLIPHYGEKILLSLREIIREQDPMSRITLLEYLKQLYPHDWNCFVQDTKLMAGEPSPMDNKDDEKAEGSKKKNNFLKEDLPFYCIGFKSTAPEYTLRTRIWASLRSQTLYRTASGMMNYSRALKLLYRVEHPALLDECSGNFEKLEHELEQMAYRKFRLCLSMQRYSKFTRDEYENTEFLLRAHPELQISYLDEDPAEDGEEPKVYATLINGFCPIENGRRLPKYRIRLSGNPILGDGKADNQNMALPFVRGEYLQVIDANQDNYIEECLKIRSVLSEFEEMDAVTTNPYSASDKHNWPVAMVGSREYVFSENSGILGDVAAGKEQTFGTLFSRSLALIGGKLHYGHPDFLNTIFMTTRGGVSKGQKGLHVNEDIYAGMNAMQRGGRIKHCDYFQCGKGRDLGFGTILNFTTKIGTGMGEQSLSREYFYLGTQLPFFRMLSFYYAHAGFHLNNCFIMISMQLLMLVFVNLGAMYRTVPICKYQSSGSVNQGLYPAGCYMLKPVLDWIRRCIISIFVVFFISFLPLIVHDLLEKGALRAVSRLCKQIISFSPMFEVFVTQNYSQSIITNLTYGGARYIATGRGLATTRVPFSVLYSRYSGGSIYLGARLLLMLFFGTMTVWTTHYVYFWCTMFALVICPFLYNPHQFSFVDFFVDYREFLRWLSRGNSKGHDHSWISFCRLARTRITGVQKKQKGSPSNKLAMDTPRARITNLLFTEILVPAFFCFFSITAYTFMNSQPGLEDTSRSVNGFVRIWIMAALPIAISIAMLCISLLVSCCLGPLMNKCCKQFGGFMAAISHGVCVVGLVFTFEALWFLEAWSLSKTVLGCVVIISIHRFLFKLVVVFLLPREVSGGETNFSWWDGKWISRDIPMKPIQFIREFFCKIIELNLFAMDFMLAHSILFCMVPVLIIPFVDIPHSVLLFWLQPSRQIRPPIYTRKQNQLRRRTFYRYSLLFTLLLCTFVAMIVVPLVLDHKLGYTFKFNNSKKFFRLMQPTMGKVINSNKNTTD</sequence>
<feature type="region of interest" description="Disordered" evidence="11">
    <location>
        <begin position="1"/>
        <end position="40"/>
    </location>
</feature>
<dbReference type="GO" id="GO:0005886">
    <property type="term" value="C:plasma membrane"/>
    <property type="evidence" value="ECO:0007669"/>
    <property type="project" value="TreeGrafter"/>
</dbReference>
<evidence type="ECO:0000256" key="12">
    <source>
        <dbReference type="SAM" id="Phobius"/>
    </source>
</evidence>
<keyword evidence="15" id="KW-1185">Reference proteome</keyword>
<comment type="subcellular location">
    <subcellularLocation>
        <location evidence="1">Membrane</location>
        <topology evidence="1">Multi-pass membrane protein</topology>
    </subcellularLocation>
</comment>
<dbReference type="PANTHER" id="PTHR12741:SF100">
    <property type="entry name" value="1,3-BETA-GLUCAN SYNTHASE COMPONENT BGS3"/>
    <property type="match status" value="1"/>
</dbReference>
<feature type="transmembrane region" description="Helical" evidence="12">
    <location>
        <begin position="1321"/>
        <end position="1342"/>
    </location>
</feature>
<dbReference type="SMART" id="SM01205">
    <property type="entry name" value="FKS1_dom1"/>
    <property type="match status" value="1"/>
</dbReference>
<dbReference type="GO" id="GO:0000148">
    <property type="term" value="C:1,3-beta-D-glucan synthase complex"/>
    <property type="evidence" value="ECO:0007669"/>
    <property type="project" value="InterPro"/>
</dbReference>
<feature type="transmembrane region" description="Helical" evidence="12">
    <location>
        <begin position="502"/>
        <end position="522"/>
    </location>
</feature>
<comment type="catalytic activity">
    <reaction evidence="10">
        <text>[(1-&gt;3)-beta-D-glucosyl](n) + UDP-alpha-D-glucose = [(1-&gt;3)-beta-D-glucosyl](n+1) + UDP + H(+)</text>
        <dbReference type="Rhea" id="RHEA:21476"/>
        <dbReference type="Rhea" id="RHEA-COMP:11146"/>
        <dbReference type="Rhea" id="RHEA-COMP:14303"/>
        <dbReference type="ChEBI" id="CHEBI:15378"/>
        <dbReference type="ChEBI" id="CHEBI:37671"/>
        <dbReference type="ChEBI" id="CHEBI:58223"/>
        <dbReference type="ChEBI" id="CHEBI:58885"/>
        <dbReference type="EC" id="2.4.1.34"/>
    </reaction>
</comment>
<dbReference type="Pfam" id="PF14288">
    <property type="entry name" value="FKS1_dom1"/>
    <property type="match status" value="1"/>
</dbReference>
<feature type="transmembrane region" description="Helical" evidence="12">
    <location>
        <begin position="646"/>
        <end position="667"/>
    </location>
</feature>
<feature type="transmembrane region" description="Helical" evidence="12">
    <location>
        <begin position="1762"/>
        <end position="1786"/>
    </location>
</feature>
<evidence type="ECO:0000256" key="11">
    <source>
        <dbReference type="SAM" id="MobiDB-lite"/>
    </source>
</evidence>
<evidence type="ECO:0000256" key="5">
    <source>
        <dbReference type="ARBA" id="ARBA00022679"/>
    </source>
</evidence>
<keyword evidence="5" id="KW-0808">Transferase</keyword>